<comment type="caution">
    <text evidence="1">The sequence shown here is derived from an EMBL/GenBank/DDBJ whole genome shotgun (WGS) entry which is preliminary data.</text>
</comment>
<dbReference type="EMBL" id="JMCC02000007">
    <property type="protein sequence ID" value="KIG18967.1"/>
    <property type="molecule type" value="Genomic_DNA"/>
</dbReference>
<gene>
    <name evidence="1" type="ORF">DB30_06578</name>
</gene>
<dbReference type="Pfam" id="PF13450">
    <property type="entry name" value="NAD_binding_8"/>
    <property type="match status" value="1"/>
</dbReference>
<dbReference type="Proteomes" id="UP000031599">
    <property type="component" value="Unassembled WGS sequence"/>
</dbReference>
<dbReference type="SUPFAM" id="SSF51905">
    <property type="entry name" value="FAD/NAD(P)-binding domain"/>
    <property type="match status" value="1"/>
</dbReference>
<dbReference type="PANTHER" id="PTHR21197">
    <property type="entry name" value="UDP-GALACTOPYRANOSE MUTASE"/>
    <property type="match status" value="1"/>
</dbReference>
<dbReference type="Gene3D" id="3.50.50.60">
    <property type="entry name" value="FAD/NAD(P)-binding domain"/>
    <property type="match status" value="1"/>
</dbReference>
<dbReference type="GO" id="GO:0008767">
    <property type="term" value="F:UDP-galactopyranose mutase activity"/>
    <property type="evidence" value="ECO:0007669"/>
    <property type="project" value="TreeGrafter"/>
</dbReference>
<proteinExistence type="predicted"/>
<accession>A0A0C2DH13</accession>
<reference evidence="1 2" key="1">
    <citation type="submission" date="2014-12" db="EMBL/GenBank/DDBJ databases">
        <title>Genome assembly of Enhygromyxa salina DSM 15201.</title>
        <authorList>
            <person name="Sharma G."/>
            <person name="Subramanian S."/>
        </authorList>
    </citation>
    <scope>NUCLEOTIDE SEQUENCE [LARGE SCALE GENOMIC DNA]</scope>
    <source>
        <strain evidence="1 2">DSM 15201</strain>
    </source>
</reference>
<protein>
    <submittedName>
        <fullName evidence="1">Amine oxidase, flavin-containing protein</fullName>
    </submittedName>
</protein>
<name>A0A0C2DH13_9BACT</name>
<dbReference type="PANTHER" id="PTHR21197:SF0">
    <property type="entry name" value="UDP-GALACTOPYRANOSE MUTASE"/>
    <property type="match status" value="1"/>
</dbReference>
<dbReference type="GO" id="GO:0005829">
    <property type="term" value="C:cytosol"/>
    <property type="evidence" value="ECO:0007669"/>
    <property type="project" value="TreeGrafter"/>
</dbReference>
<dbReference type="GO" id="GO:0050660">
    <property type="term" value="F:flavin adenine dinucleotide binding"/>
    <property type="evidence" value="ECO:0007669"/>
    <property type="project" value="TreeGrafter"/>
</dbReference>
<organism evidence="1 2">
    <name type="scientific">Enhygromyxa salina</name>
    <dbReference type="NCBI Taxonomy" id="215803"/>
    <lineage>
        <taxon>Bacteria</taxon>
        <taxon>Pseudomonadati</taxon>
        <taxon>Myxococcota</taxon>
        <taxon>Polyangia</taxon>
        <taxon>Nannocystales</taxon>
        <taxon>Nannocystaceae</taxon>
        <taxon>Enhygromyxa</taxon>
    </lineage>
</organism>
<evidence type="ECO:0000313" key="2">
    <source>
        <dbReference type="Proteomes" id="UP000031599"/>
    </source>
</evidence>
<sequence>MVILGAGLTGLCAAYHLRAAPFLLVEQHGQVGGHARSHREQGHTFDVTGHWLHLRDDRSKALLAELFPSQPGQASAWVSVERKTKIHSHGAELEYPFQANLHGLPLDVVQECLVALVEAREAAARGEDWATDPRSFEAYAIAKFGRGIARHFFVPYNTKLWGMHPDRLAPEWVRRFVPEPNAAQIIGGAIGLAQTGLGYNVNFMYPRAGGIDALPQALRGRIEARERAGEGQLRTHTTVEEIEPSTRRVKLSSAPDWIDYQALISSIPLPELIARIPEAPPEVREAAAALRWVRWRYLDVATTRPIPADWHWVYVPELRFDFFRVGAYSNAVASMAPPDAASLYVELSDRERAPNMAQIAQQLVEIGALASVEDIRFARTRDVEYAYVVFDEDHGPATQTISAWLERVGVRSCGRYGAWIYNSMEDSMLSGLAAAQWANGHTGAAAATEAVARREGTRT</sequence>
<dbReference type="AlphaFoldDB" id="A0A0C2DH13"/>
<evidence type="ECO:0000313" key="1">
    <source>
        <dbReference type="EMBL" id="KIG18967.1"/>
    </source>
</evidence>
<dbReference type="InterPro" id="IPR036188">
    <property type="entry name" value="FAD/NAD-bd_sf"/>
</dbReference>